<dbReference type="KEGG" id="mca:MCA1157"/>
<dbReference type="AlphaFoldDB" id="Q609S1"/>
<dbReference type="InterPro" id="IPR006342">
    <property type="entry name" value="FkbM_mtfrase"/>
</dbReference>
<dbReference type="NCBIfam" id="TIGR01444">
    <property type="entry name" value="fkbM_fam"/>
    <property type="match status" value="1"/>
</dbReference>
<dbReference type="EMBL" id="AE017282">
    <property type="protein sequence ID" value="AAU92794.1"/>
    <property type="molecule type" value="Genomic_DNA"/>
</dbReference>
<dbReference type="STRING" id="243233.MCA1157"/>
<dbReference type="eggNOG" id="COG2242">
    <property type="taxonomic scope" value="Bacteria"/>
</dbReference>
<dbReference type="GO" id="GO:0008171">
    <property type="term" value="F:O-methyltransferase activity"/>
    <property type="evidence" value="ECO:0007669"/>
    <property type="project" value="TreeGrafter"/>
</dbReference>
<proteinExistence type="predicted"/>
<dbReference type="HOGENOM" id="CLU_068034_2_1_6"/>
<dbReference type="RefSeq" id="WP_010960450.1">
    <property type="nucleotide sequence ID" value="NC_002977.6"/>
</dbReference>
<dbReference type="Gene3D" id="3.40.50.150">
    <property type="entry name" value="Vaccinia Virus protein VP39"/>
    <property type="match status" value="1"/>
</dbReference>
<name>Q609S1_METCA</name>
<dbReference type="GeneID" id="88223446"/>
<dbReference type="InterPro" id="IPR029063">
    <property type="entry name" value="SAM-dependent_MTases_sf"/>
</dbReference>
<gene>
    <name evidence="2" type="ordered locus">MCA1157</name>
</gene>
<accession>Q609S1</accession>
<evidence type="ECO:0000313" key="2">
    <source>
        <dbReference type="EMBL" id="AAU92794.1"/>
    </source>
</evidence>
<sequence length="253" mass="27960">MFNLRILARKTGLTQLLKPLIHKSVSRLGFALLYGPHAPERVWTSLASRPFRTVLDIGACRGGYAETILRTNFPGASIHSFEPSPIAFPVLEQVAARSAGRIVAHNFGLGERTETLKLRSAINSLPSSSLLLATETNTLAFPQTQLTEDLEVDIRALDEVAPMLDPAIEDDLLVKIDVQGFEDRVIRGGRQTIARARAAIIEVQVEELYAGQPSFRDIFLLMDEMGFVFTGVLDQYADSEGRVLYFDAVFLKA</sequence>
<dbReference type="GO" id="GO:0032259">
    <property type="term" value="P:methylation"/>
    <property type="evidence" value="ECO:0007669"/>
    <property type="project" value="UniProtKB-KW"/>
</dbReference>
<dbReference type="SUPFAM" id="SSF53335">
    <property type="entry name" value="S-adenosyl-L-methionine-dependent methyltransferases"/>
    <property type="match status" value="1"/>
</dbReference>
<keyword evidence="2" id="KW-0489">Methyltransferase</keyword>
<reference evidence="2 3" key="1">
    <citation type="journal article" date="2004" name="PLoS Biol.">
        <title>Genomic insights into methanotrophy: the complete genome sequence of Methylococcus capsulatus (Bath).</title>
        <authorList>
            <person name="Ward N.L."/>
            <person name="Larsen O."/>
            <person name="Sakwa J."/>
            <person name="Bruseth L."/>
            <person name="Khouri H.M."/>
            <person name="Durkin A.S."/>
            <person name="Dimitrov G."/>
            <person name="Jiang L."/>
            <person name="Scanlan D."/>
            <person name="Kang K.H."/>
            <person name="Lewis M.R."/>
            <person name="Nelson K.E."/>
            <person name="Methe B.A."/>
            <person name="Wu M."/>
            <person name="Heidelberg J.F."/>
            <person name="Paulsen I.T."/>
            <person name="Fouts D.E."/>
            <person name="Ravel J."/>
            <person name="Tettelin H."/>
            <person name="Ren Q."/>
            <person name="Read T.D."/>
            <person name="DeBoy R.T."/>
            <person name="Seshadri R."/>
            <person name="Salzberg S.L."/>
            <person name="Jensen H.B."/>
            <person name="Birkeland N.K."/>
            <person name="Nelson W.C."/>
            <person name="Dodson R.J."/>
            <person name="Grindhaug S.H."/>
            <person name="Holt I.E."/>
            <person name="Eidhammer I."/>
            <person name="Jonasen I."/>
            <person name="Vanaken S."/>
            <person name="Utterback T.R."/>
            <person name="Feldblyum T.V."/>
            <person name="Fraser C.M."/>
            <person name="Lillehaug J.R."/>
            <person name="Eisen J.A."/>
        </authorList>
    </citation>
    <scope>NUCLEOTIDE SEQUENCE [LARGE SCALE GENOMIC DNA]</scope>
    <source>
        <strain evidence="3">ATCC 33009 / NCIMB 11132 / Bath</strain>
    </source>
</reference>
<organism evidence="2 3">
    <name type="scientific">Methylococcus capsulatus (strain ATCC 33009 / NCIMB 11132 / Bath)</name>
    <dbReference type="NCBI Taxonomy" id="243233"/>
    <lineage>
        <taxon>Bacteria</taxon>
        <taxon>Pseudomonadati</taxon>
        <taxon>Pseudomonadota</taxon>
        <taxon>Gammaproteobacteria</taxon>
        <taxon>Methylococcales</taxon>
        <taxon>Methylococcaceae</taxon>
        <taxon>Methylococcus</taxon>
    </lineage>
</organism>
<evidence type="ECO:0000313" key="3">
    <source>
        <dbReference type="Proteomes" id="UP000006821"/>
    </source>
</evidence>
<keyword evidence="2" id="KW-0808">Transferase</keyword>
<dbReference type="PANTHER" id="PTHR36973">
    <property type="entry name" value="SLL1456 PROTEIN-RELATED"/>
    <property type="match status" value="1"/>
</dbReference>
<protein>
    <submittedName>
        <fullName evidence="2">Methyltransferase, FkbM family</fullName>
    </submittedName>
</protein>
<dbReference type="Pfam" id="PF05050">
    <property type="entry name" value="Methyltransf_21"/>
    <property type="match status" value="1"/>
</dbReference>
<dbReference type="InterPro" id="IPR053188">
    <property type="entry name" value="FkbM_Methyltransferase"/>
</dbReference>
<feature type="domain" description="Methyltransferase FkbM" evidence="1">
    <location>
        <begin position="56"/>
        <end position="229"/>
    </location>
</feature>
<dbReference type="PANTHER" id="PTHR36973:SF4">
    <property type="entry name" value="NODULATION PROTEIN"/>
    <property type="match status" value="1"/>
</dbReference>
<dbReference type="Proteomes" id="UP000006821">
    <property type="component" value="Chromosome"/>
</dbReference>
<evidence type="ECO:0000259" key="1">
    <source>
        <dbReference type="Pfam" id="PF05050"/>
    </source>
</evidence>